<accession>F5J109</accession>
<dbReference type="EMBL" id="ADLV01000035">
    <property type="protein sequence ID" value="EGK00752.1"/>
    <property type="molecule type" value="Genomic_DNA"/>
</dbReference>
<feature type="signal peptide" evidence="2">
    <location>
        <begin position="1"/>
        <end position="23"/>
    </location>
</feature>
<dbReference type="STRING" id="742766.HMPREF9455_03026"/>
<feature type="compositionally biased region" description="Basic and acidic residues" evidence="1">
    <location>
        <begin position="187"/>
        <end position="196"/>
    </location>
</feature>
<evidence type="ECO:0000256" key="1">
    <source>
        <dbReference type="SAM" id="MobiDB-lite"/>
    </source>
</evidence>
<dbReference type="OrthoDB" id="1100532at2"/>
<evidence type="ECO:0000313" key="4">
    <source>
        <dbReference type="Proteomes" id="UP000004913"/>
    </source>
</evidence>
<comment type="caution">
    <text evidence="3">The sequence shown here is derived from an EMBL/GenBank/DDBJ whole genome shotgun (WGS) entry which is preliminary data.</text>
</comment>
<sequence>MKKLIFITIFTILLFSACGTMRLADVSNLAIGMTQNEVNQIMGQPIRVLSSTYTQDGRQDVYEYYTYRNEAYAIEFWDGRLSRYDFMYEDIPPAGIAPRPPYTTYPNRPSQPVRPSQPNRPESSRPSNTNRPGNSTSNSGRPTTRPSEDNKPGNSGRPSSGGTERPSYGTGNRPSSRSNTQTTEQSKQTEENKDKK</sequence>
<name>F5J109_9BACT</name>
<dbReference type="RefSeq" id="WP_006800558.1">
    <property type="nucleotide sequence ID" value="NZ_GL891986.1"/>
</dbReference>
<dbReference type="Proteomes" id="UP000004913">
    <property type="component" value="Unassembled WGS sequence"/>
</dbReference>
<protein>
    <recommendedName>
        <fullName evidence="5">Lipoprotein SmpA/OmlA domain-containing protein</fullName>
    </recommendedName>
</protein>
<evidence type="ECO:0000313" key="3">
    <source>
        <dbReference type="EMBL" id="EGK00752.1"/>
    </source>
</evidence>
<evidence type="ECO:0000256" key="2">
    <source>
        <dbReference type="SAM" id="SignalP"/>
    </source>
</evidence>
<gene>
    <name evidence="3" type="ORF">HMPREF9455_03026</name>
</gene>
<feature type="compositionally biased region" description="Polar residues" evidence="1">
    <location>
        <begin position="152"/>
        <end position="162"/>
    </location>
</feature>
<evidence type="ECO:0008006" key="5">
    <source>
        <dbReference type="Google" id="ProtNLM"/>
    </source>
</evidence>
<proteinExistence type="predicted"/>
<organism evidence="3 4">
    <name type="scientific">Dysgonomonas gadei ATCC BAA-286</name>
    <dbReference type="NCBI Taxonomy" id="742766"/>
    <lineage>
        <taxon>Bacteria</taxon>
        <taxon>Pseudomonadati</taxon>
        <taxon>Bacteroidota</taxon>
        <taxon>Bacteroidia</taxon>
        <taxon>Bacteroidales</taxon>
        <taxon>Dysgonomonadaceae</taxon>
        <taxon>Dysgonomonas</taxon>
    </lineage>
</organism>
<dbReference type="AlphaFoldDB" id="F5J109"/>
<keyword evidence="2" id="KW-0732">Signal</keyword>
<feature type="compositionally biased region" description="Polar residues" evidence="1">
    <location>
        <begin position="113"/>
        <end position="145"/>
    </location>
</feature>
<feature type="region of interest" description="Disordered" evidence="1">
    <location>
        <begin position="95"/>
        <end position="196"/>
    </location>
</feature>
<dbReference type="PROSITE" id="PS51257">
    <property type="entry name" value="PROKAR_LIPOPROTEIN"/>
    <property type="match status" value="1"/>
</dbReference>
<feature type="chain" id="PRO_5003328616" description="Lipoprotein SmpA/OmlA domain-containing protein" evidence="2">
    <location>
        <begin position="24"/>
        <end position="196"/>
    </location>
</feature>
<keyword evidence="4" id="KW-1185">Reference proteome</keyword>
<reference evidence="3 4" key="1">
    <citation type="submission" date="2011-04" db="EMBL/GenBank/DDBJ databases">
        <title>The Genome Sequence of Dysgonomonas gadei ATCC BAA-286.</title>
        <authorList>
            <consortium name="The Broad Institute Genome Sequencing Platform"/>
            <person name="Earl A."/>
            <person name="Ward D."/>
            <person name="Feldgarden M."/>
            <person name="Gevers D."/>
            <person name="Pudlo N."/>
            <person name="Martens E."/>
            <person name="Allen-Vercoe E."/>
            <person name="Young S.K."/>
            <person name="Zeng Q."/>
            <person name="Gargeya S."/>
            <person name="Fitzgerald M."/>
            <person name="Haas B."/>
            <person name="Abouelleil A."/>
            <person name="Alvarado L."/>
            <person name="Arachchi H.M."/>
            <person name="Berlin A."/>
            <person name="Brown A."/>
            <person name="Chapman S.B."/>
            <person name="Chen Z."/>
            <person name="Dunbar C."/>
            <person name="Freedman E."/>
            <person name="Gearin G."/>
            <person name="Gellesch M."/>
            <person name="Goldberg J."/>
            <person name="Griggs A."/>
            <person name="Gujja S."/>
            <person name="Heiman D."/>
            <person name="Howarth C."/>
            <person name="Larson L."/>
            <person name="Lui A."/>
            <person name="MacDonald P.J.P."/>
            <person name="Mehta T."/>
            <person name="Montmayeur A."/>
            <person name="Murphy C."/>
            <person name="Neiman D."/>
            <person name="Pearson M."/>
            <person name="Priest M."/>
            <person name="Roberts A."/>
            <person name="Saif S."/>
            <person name="Shea T."/>
            <person name="Shenoy N."/>
            <person name="Sisk P."/>
            <person name="Stolte C."/>
            <person name="Sykes S."/>
            <person name="Yandava C."/>
            <person name="Wortman J."/>
            <person name="Nusbaum C."/>
            <person name="Birren B."/>
        </authorList>
    </citation>
    <scope>NUCLEOTIDE SEQUENCE [LARGE SCALE GENOMIC DNA]</scope>
    <source>
        <strain evidence="3 4">ATCC BAA-286</strain>
    </source>
</reference>
<dbReference type="HOGENOM" id="CLU_1388335_0_0_10"/>